<dbReference type="EMBL" id="VDMO01000005">
    <property type="protein sequence ID" value="TNM71940.1"/>
    <property type="molecule type" value="Genomic_DNA"/>
</dbReference>
<dbReference type="Gene3D" id="1.10.260.40">
    <property type="entry name" value="lambda repressor-like DNA-binding domains"/>
    <property type="match status" value="1"/>
</dbReference>
<dbReference type="EMBL" id="JACHEW010000009">
    <property type="protein sequence ID" value="MBB6016766.1"/>
    <property type="molecule type" value="Genomic_DNA"/>
</dbReference>
<evidence type="ECO:0000313" key="2">
    <source>
        <dbReference type="EMBL" id="MBB6016766.1"/>
    </source>
</evidence>
<dbReference type="CDD" id="cd00093">
    <property type="entry name" value="HTH_XRE"/>
    <property type="match status" value="1"/>
</dbReference>
<dbReference type="Proteomes" id="UP000313988">
    <property type="component" value="Unassembled WGS sequence"/>
</dbReference>
<evidence type="ECO:0000313" key="4">
    <source>
        <dbReference type="Proteomes" id="UP000313988"/>
    </source>
</evidence>
<reference evidence="2 5" key="2">
    <citation type="submission" date="2020-08" db="EMBL/GenBank/DDBJ databases">
        <title>Genomic Encyclopedia of Type Strains, Phase IV (KMG-IV): sequencing the most valuable type-strain genomes for metagenomic binning, comparative biology and taxonomic classification.</title>
        <authorList>
            <person name="Goeker M."/>
        </authorList>
    </citation>
    <scope>NUCLEOTIDE SEQUENCE [LARGE SCALE GENOMIC DNA]</scope>
    <source>
        <strain evidence="2 5">DSM 12027</strain>
    </source>
</reference>
<dbReference type="GO" id="GO:0003677">
    <property type="term" value="F:DNA binding"/>
    <property type="evidence" value="ECO:0007669"/>
    <property type="project" value="UniProtKB-KW"/>
</dbReference>
<sequence length="77" mass="8445">MRMSEIRRLREERNLSRDELAAKSGISSLTIRSHELGTVNGTETKTAQAIAEALAVEVQALFFPAGINTSIKQETSI</sequence>
<proteinExistence type="predicted"/>
<dbReference type="AlphaFoldDB" id="A0A5C4YA15"/>
<dbReference type="PROSITE" id="PS50943">
    <property type="entry name" value="HTH_CROC1"/>
    <property type="match status" value="1"/>
</dbReference>
<reference evidence="3 4" key="1">
    <citation type="submission" date="2019-06" db="EMBL/GenBank/DDBJ databases">
        <title>Genome sequence of Deinococcus radiopugnans ATCC 19172.</title>
        <authorList>
            <person name="Maclea K.S."/>
            <person name="Maynard C.R."/>
        </authorList>
    </citation>
    <scope>NUCLEOTIDE SEQUENCE [LARGE SCALE GENOMIC DNA]</scope>
    <source>
        <strain evidence="3 4">ATCC 19172</strain>
    </source>
</reference>
<dbReference type="OrthoDB" id="7428772at2"/>
<dbReference type="Proteomes" id="UP000629870">
    <property type="component" value="Unassembled WGS sequence"/>
</dbReference>
<evidence type="ECO:0000313" key="5">
    <source>
        <dbReference type="Proteomes" id="UP000629870"/>
    </source>
</evidence>
<comment type="caution">
    <text evidence="3">The sequence shown here is derived from an EMBL/GenBank/DDBJ whole genome shotgun (WGS) entry which is preliminary data.</text>
</comment>
<dbReference type="Pfam" id="PF01381">
    <property type="entry name" value="HTH_3"/>
    <property type="match status" value="1"/>
</dbReference>
<dbReference type="SMART" id="SM00530">
    <property type="entry name" value="HTH_XRE"/>
    <property type="match status" value="1"/>
</dbReference>
<feature type="domain" description="HTH cro/C1-type" evidence="1">
    <location>
        <begin position="6"/>
        <end position="61"/>
    </location>
</feature>
<keyword evidence="5" id="KW-1185">Reference proteome</keyword>
<organism evidence="3 4">
    <name type="scientific">Deinococcus radiopugnans ATCC 19172</name>
    <dbReference type="NCBI Taxonomy" id="585398"/>
    <lineage>
        <taxon>Bacteria</taxon>
        <taxon>Thermotogati</taxon>
        <taxon>Deinococcota</taxon>
        <taxon>Deinococci</taxon>
        <taxon>Deinococcales</taxon>
        <taxon>Deinococcaceae</taxon>
        <taxon>Deinococcus</taxon>
    </lineage>
</organism>
<dbReference type="RefSeq" id="WP_139401633.1">
    <property type="nucleotide sequence ID" value="NZ_JACHEW010000009.1"/>
</dbReference>
<protein>
    <submittedName>
        <fullName evidence="2">DNA-binding XRE family transcriptional regulator</fullName>
    </submittedName>
    <submittedName>
        <fullName evidence="3">Helix-turn-helix transcriptional regulator</fullName>
    </submittedName>
</protein>
<evidence type="ECO:0000259" key="1">
    <source>
        <dbReference type="PROSITE" id="PS50943"/>
    </source>
</evidence>
<dbReference type="SUPFAM" id="SSF47413">
    <property type="entry name" value="lambda repressor-like DNA-binding domains"/>
    <property type="match status" value="1"/>
</dbReference>
<keyword evidence="2" id="KW-0238">DNA-binding</keyword>
<gene>
    <name evidence="3" type="ORF">FHR04_06120</name>
    <name evidence="2" type="ORF">HNQ04_002021</name>
</gene>
<evidence type="ECO:0000313" key="3">
    <source>
        <dbReference type="EMBL" id="TNM71940.1"/>
    </source>
</evidence>
<dbReference type="InterPro" id="IPR010982">
    <property type="entry name" value="Lambda_DNA-bd_dom_sf"/>
</dbReference>
<dbReference type="InterPro" id="IPR001387">
    <property type="entry name" value="Cro/C1-type_HTH"/>
</dbReference>
<name>A0A5C4YA15_9DEIO</name>
<accession>A0A5C4YA15</accession>